<dbReference type="KEGG" id="rru:Rru_A1853"/>
<dbReference type="CDD" id="cd06530">
    <property type="entry name" value="S26_SPase_I"/>
    <property type="match status" value="1"/>
</dbReference>
<evidence type="ECO:0000256" key="4">
    <source>
        <dbReference type="ARBA" id="ARBA00019232"/>
    </source>
</evidence>
<dbReference type="HOGENOM" id="CLU_028723_1_2_5"/>
<dbReference type="GO" id="GO:0009003">
    <property type="term" value="F:signal peptidase activity"/>
    <property type="evidence" value="ECO:0007669"/>
    <property type="project" value="UniProtKB-EC"/>
</dbReference>
<dbReference type="Proteomes" id="UP000001929">
    <property type="component" value="Chromosome"/>
</dbReference>
<dbReference type="InterPro" id="IPR019533">
    <property type="entry name" value="Peptidase_S26"/>
</dbReference>
<evidence type="ECO:0000256" key="8">
    <source>
        <dbReference type="RuleBase" id="RU003993"/>
    </source>
</evidence>
<organism evidence="11 12">
    <name type="scientific">Rhodospirillum rubrum (strain ATCC 11170 / ATH 1.1.1 / DSM 467 / LMG 4362 / NCIMB 8255 / S1)</name>
    <dbReference type="NCBI Taxonomy" id="269796"/>
    <lineage>
        <taxon>Bacteria</taxon>
        <taxon>Pseudomonadati</taxon>
        <taxon>Pseudomonadota</taxon>
        <taxon>Alphaproteobacteria</taxon>
        <taxon>Rhodospirillales</taxon>
        <taxon>Rhodospirillaceae</taxon>
        <taxon>Rhodospirillum</taxon>
    </lineage>
</organism>
<dbReference type="EnsemblBacteria" id="ABC22653">
    <property type="protein sequence ID" value="ABC22653"/>
    <property type="gene ID" value="Rru_A1853"/>
</dbReference>
<keyword evidence="8" id="KW-0812">Transmembrane</keyword>
<dbReference type="GO" id="GO:0016020">
    <property type="term" value="C:membrane"/>
    <property type="evidence" value="ECO:0007669"/>
    <property type="project" value="UniProtKB-SubCell"/>
</dbReference>
<keyword evidence="6 8" id="KW-0378">Hydrolase</keyword>
<dbReference type="EC" id="3.4.21.89" evidence="3 8"/>
<proteinExistence type="inferred from homology"/>
<evidence type="ECO:0000256" key="6">
    <source>
        <dbReference type="ARBA" id="ARBA00022801"/>
    </source>
</evidence>
<dbReference type="InterPro" id="IPR019756">
    <property type="entry name" value="Pept_S26A_signal_pept_1_Ser-AS"/>
</dbReference>
<dbReference type="InterPro" id="IPR019758">
    <property type="entry name" value="Pept_S26A_signal_pept_1_CS"/>
</dbReference>
<accession>Q2RT92</accession>
<dbReference type="NCBIfam" id="TIGR02227">
    <property type="entry name" value="sigpep_I_bact"/>
    <property type="match status" value="1"/>
</dbReference>
<evidence type="ECO:0000256" key="3">
    <source>
        <dbReference type="ARBA" id="ARBA00013208"/>
    </source>
</evidence>
<dbReference type="PhylomeDB" id="Q2RT92"/>
<evidence type="ECO:0000256" key="5">
    <source>
        <dbReference type="ARBA" id="ARBA00022670"/>
    </source>
</evidence>
<dbReference type="InterPro" id="IPR019757">
    <property type="entry name" value="Pept_S26A_signal_pept_1_Lys-AS"/>
</dbReference>
<keyword evidence="5 8" id="KW-0645">Protease</keyword>
<evidence type="ECO:0000256" key="1">
    <source>
        <dbReference type="ARBA" id="ARBA00000677"/>
    </source>
</evidence>
<reference evidence="11 12" key="1">
    <citation type="journal article" date="2011" name="Stand. Genomic Sci.">
        <title>Complete genome sequence of Rhodospirillum rubrum type strain (S1).</title>
        <authorList>
            <person name="Munk A.C."/>
            <person name="Copeland A."/>
            <person name="Lucas S."/>
            <person name="Lapidus A."/>
            <person name="Del Rio T.G."/>
            <person name="Barry K."/>
            <person name="Detter J.C."/>
            <person name="Hammon N."/>
            <person name="Israni S."/>
            <person name="Pitluck S."/>
            <person name="Brettin T."/>
            <person name="Bruce D."/>
            <person name="Han C."/>
            <person name="Tapia R."/>
            <person name="Gilna P."/>
            <person name="Schmutz J."/>
            <person name="Larimer F."/>
            <person name="Land M."/>
            <person name="Kyrpides N.C."/>
            <person name="Mavromatis K."/>
            <person name="Richardson P."/>
            <person name="Rohde M."/>
            <person name="Goker M."/>
            <person name="Klenk H.P."/>
            <person name="Zhang Y."/>
            <person name="Roberts G.P."/>
            <person name="Reslewic S."/>
            <person name="Schwartz D.C."/>
        </authorList>
    </citation>
    <scope>NUCLEOTIDE SEQUENCE [LARGE SCALE GENOMIC DNA]</scope>
    <source>
        <strain evidence="12">ATCC 11170 / ATH 1.1.1 / DSM 467 / LMG 4362 / NCIMB 8255 / S1</strain>
    </source>
</reference>
<dbReference type="PRINTS" id="PR00727">
    <property type="entry name" value="LEADERPTASE"/>
</dbReference>
<dbReference type="GO" id="GO:0006465">
    <property type="term" value="P:signal peptide processing"/>
    <property type="evidence" value="ECO:0007669"/>
    <property type="project" value="InterPro"/>
</dbReference>
<comment type="subcellular location">
    <subcellularLocation>
        <location evidence="9">Membrane</location>
        <topology evidence="9">Single-pass type II membrane protein</topology>
    </subcellularLocation>
</comment>
<dbReference type="PANTHER" id="PTHR43390:SF1">
    <property type="entry name" value="CHLOROPLAST PROCESSING PEPTIDASE"/>
    <property type="match status" value="1"/>
</dbReference>
<keyword evidence="8" id="KW-0472">Membrane</keyword>
<sequence length="245" mass="27768">MSRKKGGGLGETIKTVVYAFLIAIVIRTFAYEPFRIPSGSMIPTLLVGDYLFVSKFSYGYSRFSFPMGIIPFSGRVLGDVPKRGDVVVFKEPNDTSVDFIKRVVGLPGDRIQVIDGILNVNGEPVRRERTEDFVQREAGGSVLRLTQYQETLPNGVVHPILEIHGDTYFLDNTREFRVPEGHYFMMGDNRDSSQDSRATVGFVPAENLVGRAEFVFFSHDGSAAIWQVWKWPFAIRWDRFFHSID</sequence>
<dbReference type="Pfam" id="PF10502">
    <property type="entry name" value="Peptidase_S26"/>
    <property type="match status" value="1"/>
</dbReference>
<feature type="domain" description="Peptidase S26" evidence="10">
    <location>
        <begin position="11"/>
        <end position="217"/>
    </location>
</feature>
<dbReference type="InterPro" id="IPR036286">
    <property type="entry name" value="LexA/Signal_pep-like_sf"/>
</dbReference>
<comment type="catalytic activity">
    <reaction evidence="1 8">
        <text>Cleavage of hydrophobic, N-terminal signal or leader sequences from secreted and periplasmic proteins.</text>
        <dbReference type="EC" id="3.4.21.89"/>
    </reaction>
</comment>
<keyword evidence="12" id="KW-1185">Reference proteome</keyword>
<feature type="transmembrane region" description="Helical" evidence="8">
    <location>
        <begin position="12"/>
        <end position="30"/>
    </location>
</feature>
<dbReference type="PROSITE" id="PS00501">
    <property type="entry name" value="SPASE_I_1"/>
    <property type="match status" value="1"/>
</dbReference>
<dbReference type="PROSITE" id="PS00761">
    <property type="entry name" value="SPASE_I_3"/>
    <property type="match status" value="1"/>
</dbReference>
<dbReference type="RefSeq" id="WP_011389606.1">
    <property type="nucleotide sequence ID" value="NC_007643.1"/>
</dbReference>
<keyword evidence="8" id="KW-1133">Transmembrane helix</keyword>
<feature type="active site" evidence="7">
    <location>
        <position position="101"/>
    </location>
</feature>
<protein>
    <recommendedName>
        <fullName evidence="4 8">Signal peptidase I</fullName>
        <ecNumber evidence="3 8">3.4.21.89</ecNumber>
    </recommendedName>
</protein>
<dbReference type="MEROPS" id="S26.001"/>
<evidence type="ECO:0000256" key="7">
    <source>
        <dbReference type="PIRSR" id="PIRSR600223-1"/>
    </source>
</evidence>
<gene>
    <name evidence="11" type="ordered locus">Rru_A1853</name>
</gene>
<dbReference type="InterPro" id="IPR000223">
    <property type="entry name" value="Pept_S26A_signal_pept_1"/>
</dbReference>
<comment type="similarity">
    <text evidence="2 9">Belongs to the peptidase S26 family.</text>
</comment>
<evidence type="ECO:0000313" key="12">
    <source>
        <dbReference type="Proteomes" id="UP000001929"/>
    </source>
</evidence>
<name>Q2RT92_RHORT</name>
<dbReference type="eggNOG" id="COG0681">
    <property type="taxonomic scope" value="Bacteria"/>
</dbReference>
<evidence type="ECO:0000259" key="10">
    <source>
        <dbReference type="Pfam" id="PF10502"/>
    </source>
</evidence>
<feature type="active site" evidence="7">
    <location>
        <position position="40"/>
    </location>
</feature>
<dbReference type="SUPFAM" id="SSF51306">
    <property type="entry name" value="LexA/Signal peptidase"/>
    <property type="match status" value="1"/>
</dbReference>
<dbReference type="STRING" id="269796.Rru_A1853"/>
<evidence type="ECO:0000313" key="11">
    <source>
        <dbReference type="EMBL" id="ABC22653.1"/>
    </source>
</evidence>
<evidence type="ECO:0000256" key="2">
    <source>
        <dbReference type="ARBA" id="ARBA00009370"/>
    </source>
</evidence>
<dbReference type="AlphaFoldDB" id="Q2RT92"/>
<dbReference type="GO" id="GO:0004252">
    <property type="term" value="F:serine-type endopeptidase activity"/>
    <property type="evidence" value="ECO:0007669"/>
    <property type="project" value="InterPro"/>
</dbReference>
<dbReference type="EMBL" id="CP000230">
    <property type="protein sequence ID" value="ABC22653.1"/>
    <property type="molecule type" value="Genomic_DNA"/>
</dbReference>
<evidence type="ECO:0000256" key="9">
    <source>
        <dbReference type="RuleBase" id="RU362042"/>
    </source>
</evidence>
<dbReference type="Gene3D" id="2.10.109.10">
    <property type="entry name" value="Umud Fragment, subunit A"/>
    <property type="match status" value="1"/>
</dbReference>
<dbReference type="PANTHER" id="PTHR43390">
    <property type="entry name" value="SIGNAL PEPTIDASE I"/>
    <property type="match status" value="1"/>
</dbReference>
<dbReference type="PROSITE" id="PS00760">
    <property type="entry name" value="SPASE_I_2"/>
    <property type="match status" value="1"/>
</dbReference>
<dbReference type="PATRIC" id="fig|269796.9.peg.1932"/>